<gene>
    <name evidence="1" type="ORF">VNO77_20339</name>
</gene>
<organism evidence="1 2">
    <name type="scientific">Canavalia gladiata</name>
    <name type="common">Sword bean</name>
    <name type="synonym">Dolichos gladiatus</name>
    <dbReference type="NCBI Taxonomy" id="3824"/>
    <lineage>
        <taxon>Eukaryota</taxon>
        <taxon>Viridiplantae</taxon>
        <taxon>Streptophyta</taxon>
        <taxon>Embryophyta</taxon>
        <taxon>Tracheophyta</taxon>
        <taxon>Spermatophyta</taxon>
        <taxon>Magnoliopsida</taxon>
        <taxon>eudicotyledons</taxon>
        <taxon>Gunneridae</taxon>
        <taxon>Pentapetalae</taxon>
        <taxon>rosids</taxon>
        <taxon>fabids</taxon>
        <taxon>Fabales</taxon>
        <taxon>Fabaceae</taxon>
        <taxon>Papilionoideae</taxon>
        <taxon>50 kb inversion clade</taxon>
        <taxon>NPAAA clade</taxon>
        <taxon>indigoferoid/millettioid clade</taxon>
        <taxon>Phaseoleae</taxon>
        <taxon>Canavalia</taxon>
    </lineage>
</organism>
<protein>
    <submittedName>
        <fullName evidence="1">Uncharacterized protein</fullName>
    </submittedName>
</protein>
<dbReference type="EMBL" id="JAYMYQ010000004">
    <property type="protein sequence ID" value="KAK7339660.1"/>
    <property type="molecule type" value="Genomic_DNA"/>
</dbReference>
<evidence type="ECO:0000313" key="1">
    <source>
        <dbReference type="EMBL" id="KAK7339660.1"/>
    </source>
</evidence>
<dbReference type="Proteomes" id="UP001367508">
    <property type="component" value="Unassembled WGS sequence"/>
</dbReference>
<comment type="caution">
    <text evidence="1">The sequence shown here is derived from an EMBL/GenBank/DDBJ whole genome shotgun (WGS) entry which is preliminary data.</text>
</comment>
<evidence type="ECO:0000313" key="2">
    <source>
        <dbReference type="Proteomes" id="UP001367508"/>
    </source>
</evidence>
<accession>A0AAN9LP20</accession>
<proteinExistence type="predicted"/>
<name>A0AAN9LP20_CANGL</name>
<reference evidence="1 2" key="1">
    <citation type="submission" date="2024-01" db="EMBL/GenBank/DDBJ databases">
        <title>The genomes of 5 underutilized Papilionoideae crops provide insights into root nodulation and disease resistanc.</title>
        <authorList>
            <person name="Jiang F."/>
        </authorList>
    </citation>
    <scope>NUCLEOTIDE SEQUENCE [LARGE SCALE GENOMIC DNA]</scope>
    <source>
        <strain evidence="1">LVBAO_FW01</strain>
        <tissue evidence="1">Leaves</tissue>
    </source>
</reference>
<keyword evidence="2" id="KW-1185">Reference proteome</keyword>
<sequence length="125" mass="13797">MSFACSLMHGLELGEKCATVGDVGICIGLTLAEDLVVREYLILLNQKAHIIRNIALKNSGELSGLNIAEFTLDGANRREEVYVIGKEQECLGKLFSVVTMAEKPSHLFAWEDIHLYVLIALPLCH</sequence>
<dbReference type="AlphaFoldDB" id="A0AAN9LP20"/>